<gene>
    <name evidence="2" type="ORF">FF38_04632</name>
</gene>
<evidence type="ECO:0000313" key="3">
    <source>
        <dbReference type="Proteomes" id="UP000037069"/>
    </source>
</evidence>
<name>A0A0L0BWH5_LUCCU</name>
<keyword evidence="1" id="KW-0472">Membrane</keyword>
<evidence type="ECO:0000256" key="1">
    <source>
        <dbReference type="SAM" id="Phobius"/>
    </source>
</evidence>
<feature type="transmembrane region" description="Helical" evidence="1">
    <location>
        <begin position="234"/>
        <end position="253"/>
    </location>
</feature>
<keyword evidence="1" id="KW-0812">Transmembrane</keyword>
<keyword evidence="1" id="KW-1133">Transmembrane helix</keyword>
<accession>A0A0L0BWH5</accession>
<proteinExistence type="predicted"/>
<organism evidence="2 3">
    <name type="scientific">Lucilia cuprina</name>
    <name type="common">Green bottle fly</name>
    <name type="synonym">Australian sheep blowfly</name>
    <dbReference type="NCBI Taxonomy" id="7375"/>
    <lineage>
        <taxon>Eukaryota</taxon>
        <taxon>Metazoa</taxon>
        <taxon>Ecdysozoa</taxon>
        <taxon>Arthropoda</taxon>
        <taxon>Hexapoda</taxon>
        <taxon>Insecta</taxon>
        <taxon>Pterygota</taxon>
        <taxon>Neoptera</taxon>
        <taxon>Endopterygota</taxon>
        <taxon>Diptera</taxon>
        <taxon>Brachycera</taxon>
        <taxon>Muscomorpha</taxon>
        <taxon>Oestroidea</taxon>
        <taxon>Calliphoridae</taxon>
        <taxon>Luciliinae</taxon>
        <taxon>Lucilia</taxon>
    </lineage>
</organism>
<evidence type="ECO:0000313" key="2">
    <source>
        <dbReference type="EMBL" id="KNC24370.1"/>
    </source>
</evidence>
<dbReference type="AlphaFoldDB" id="A0A0L0BWH5"/>
<dbReference type="EMBL" id="JRES01001243">
    <property type="protein sequence ID" value="KNC24370.1"/>
    <property type="molecule type" value="Genomic_DNA"/>
</dbReference>
<protein>
    <submittedName>
        <fullName evidence="2">Uncharacterized protein</fullName>
    </submittedName>
</protein>
<comment type="caution">
    <text evidence="2">The sequence shown here is derived from an EMBL/GenBank/DDBJ whole genome shotgun (WGS) entry which is preliminary data.</text>
</comment>
<sequence length="261" mass="28550">MGINTSFSKANFILSKIALNNCCNVLPSSFKGKSLPKRFMKPIKHYSLYLPINLGNIIFSNNVGTKLTSGSCLSISSVSSSLQAYNMAAEYQLSFSISLKSAIKGDQVNISSLIRGPKVSSSEDMPSKCELNISCLSRSQRRLVRLPSRSAARRTCSSYSAPRRVNFSRLSSRSFMPVIAFISTRSSSSELSPSISSLAKRLPFLVSTLGSSMVMKSPKKNDNNNLTTKSSVRISVWILSLLLLLLCSVELVVDVEDEPKL</sequence>
<dbReference type="Proteomes" id="UP000037069">
    <property type="component" value="Unassembled WGS sequence"/>
</dbReference>
<reference evidence="2 3" key="1">
    <citation type="journal article" date="2015" name="Nat. Commun.">
        <title>Lucilia cuprina genome unlocks parasitic fly biology to underpin future interventions.</title>
        <authorList>
            <person name="Anstead C.A."/>
            <person name="Korhonen P.K."/>
            <person name="Young N.D."/>
            <person name="Hall R.S."/>
            <person name="Jex A.R."/>
            <person name="Murali S.C."/>
            <person name="Hughes D.S."/>
            <person name="Lee S.F."/>
            <person name="Perry T."/>
            <person name="Stroehlein A.J."/>
            <person name="Ansell B.R."/>
            <person name="Breugelmans B."/>
            <person name="Hofmann A."/>
            <person name="Qu J."/>
            <person name="Dugan S."/>
            <person name="Lee S.L."/>
            <person name="Chao H."/>
            <person name="Dinh H."/>
            <person name="Han Y."/>
            <person name="Doddapaneni H.V."/>
            <person name="Worley K.C."/>
            <person name="Muzny D.M."/>
            <person name="Ioannidis P."/>
            <person name="Waterhouse R.M."/>
            <person name="Zdobnov E.M."/>
            <person name="James P.J."/>
            <person name="Bagnall N.H."/>
            <person name="Kotze A.C."/>
            <person name="Gibbs R.A."/>
            <person name="Richards S."/>
            <person name="Batterham P."/>
            <person name="Gasser R.B."/>
        </authorList>
    </citation>
    <scope>NUCLEOTIDE SEQUENCE [LARGE SCALE GENOMIC DNA]</scope>
    <source>
        <strain evidence="2 3">LS</strain>
        <tissue evidence="2">Full body</tissue>
    </source>
</reference>
<keyword evidence="3" id="KW-1185">Reference proteome</keyword>